<dbReference type="CDD" id="cd06578">
    <property type="entry name" value="HemD"/>
    <property type="match status" value="1"/>
</dbReference>
<dbReference type="UniPathway" id="UPA00251">
    <property type="reaction ID" value="UER00320"/>
</dbReference>
<dbReference type="GO" id="GO:0006780">
    <property type="term" value="P:uroporphyrinogen III biosynthetic process"/>
    <property type="evidence" value="ECO:0007669"/>
    <property type="project" value="UniProtKB-UniRule"/>
</dbReference>
<evidence type="ECO:0000256" key="6">
    <source>
        <dbReference type="ARBA" id="ARBA00037589"/>
    </source>
</evidence>
<dbReference type="GO" id="GO:0006782">
    <property type="term" value="P:protoporphyrinogen IX biosynthetic process"/>
    <property type="evidence" value="ECO:0007669"/>
    <property type="project" value="UniProtKB-UniRule"/>
</dbReference>
<dbReference type="RefSeq" id="WP_149334066.1">
    <property type="nucleotide sequence ID" value="NZ_QOVF01000007.1"/>
</dbReference>
<evidence type="ECO:0000313" key="11">
    <source>
        <dbReference type="EMBL" id="KAA0691901.1"/>
    </source>
</evidence>
<dbReference type="SUPFAM" id="SSF69618">
    <property type="entry name" value="HemD-like"/>
    <property type="match status" value="1"/>
</dbReference>
<comment type="function">
    <text evidence="6 9">Catalyzes cyclization of the linear tetrapyrrole, hydroxymethylbilane, to the macrocyclic uroporphyrinogen III.</text>
</comment>
<dbReference type="InterPro" id="IPR039793">
    <property type="entry name" value="UROS/Hem4"/>
</dbReference>
<dbReference type="EC" id="4.2.1.75" evidence="3 9"/>
<protein>
    <recommendedName>
        <fullName evidence="7 9">Uroporphyrinogen-III synthase</fullName>
        <ecNumber evidence="3 9">4.2.1.75</ecNumber>
    </recommendedName>
</protein>
<proteinExistence type="inferred from homology"/>
<comment type="caution">
    <text evidence="11">The sequence shown here is derived from an EMBL/GenBank/DDBJ whole genome shotgun (WGS) entry which is preliminary data.</text>
</comment>
<dbReference type="InterPro" id="IPR003754">
    <property type="entry name" value="4pyrrol_synth_uPrphyn_synth"/>
</dbReference>
<evidence type="ECO:0000256" key="7">
    <source>
        <dbReference type="ARBA" id="ARBA00040167"/>
    </source>
</evidence>
<evidence type="ECO:0000259" key="10">
    <source>
        <dbReference type="Pfam" id="PF02602"/>
    </source>
</evidence>
<dbReference type="InterPro" id="IPR036108">
    <property type="entry name" value="4pyrrol_syn_uPrphyn_synt_sf"/>
</dbReference>
<dbReference type="PANTHER" id="PTHR38042">
    <property type="entry name" value="UROPORPHYRINOGEN-III SYNTHASE, CHLOROPLASTIC"/>
    <property type="match status" value="1"/>
</dbReference>
<dbReference type="Proteomes" id="UP000463138">
    <property type="component" value="Unassembled WGS sequence"/>
</dbReference>
<accession>A0A7V7GS31</accession>
<comment type="similarity">
    <text evidence="2 9">Belongs to the uroporphyrinogen-III synthase family.</text>
</comment>
<organism evidence="11 12">
    <name type="scientific">Halopseudomonas laoshanensis</name>
    <dbReference type="NCBI Taxonomy" id="2268758"/>
    <lineage>
        <taxon>Bacteria</taxon>
        <taxon>Pseudomonadati</taxon>
        <taxon>Pseudomonadota</taxon>
        <taxon>Gammaproteobacteria</taxon>
        <taxon>Pseudomonadales</taxon>
        <taxon>Pseudomonadaceae</taxon>
        <taxon>Halopseudomonas</taxon>
    </lineage>
</organism>
<dbReference type="EMBL" id="QOVF01000007">
    <property type="protein sequence ID" value="KAA0691901.1"/>
    <property type="molecule type" value="Genomic_DNA"/>
</dbReference>
<evidence type="ECO:0000256" key="1">
    <source>
        <dbReference type="ARBA" id="ARBA00004772"/>
    </source>
</evidence>
<evidence type="ECO:0000256" key="3">
    <source>
        <dbReference type="ARBA" id="ARBA00013109"/>
    </source>
</evidence>
<feature type="domain" description="Tetrapyrrole biosynthesis uroporphyrinogen III synthase" evidence="10">
    <location>
        <begin position="16"/>
        <end position="243"/>
    </location>
</feature>
<dbReference type="Gene3D" id="3.40.50.10090">
    <property type="match status" value="2"/>
</dbReference>
<dbReference type="OrthoDB" id="9787650at2"/>
<dbReference type="AlphaFoldDB" id="A0A7V7GS31"/>
<evidence type="ECO:0000256" key="4">
    <source>
        <dbReference type="ARBA" id="ARBA00023239"/>
    </source>
</evidence>
<sequence length="252" mass="27740">MTGVLLLTRSEADNQRLAGKLDQLNVRTQGMPLLHIEPQLETPSQRQLLLNIDLYQAVIVVSPVAARLGLERLEDYWPQMPVGIDWFAVGRSTAEVLQTAGLTVQVPDQGQDSEAVLALPRWQALLQPGDLKVLIWRGTGGREHLAEQLRVQGAQVDYLELYRRCAAQDLPARLAEASAAGARGLLVLSVQALEYWRHAAAENWSEQAGWRCWVPSQRVAERAAELGCKDIIVCNGADDSAVIEAVMAHPLT</sequence>
<gene>
    <name evidence="11" type="ORF">DT594_16880</name>
</gene>
<dbReference type="GO" id="GO:0004852">
    <property type="term" value="F:uroporphyrinogen-III synthase activity"/>
    <property type="evidence" value="ECO:0007669"/>
    <property type="project" value="UniProtKB-UniRule"/>
</dbReference>
<evidence type="ECO:0000256" key="5">
    <source>
        <dbReference type="ARBA" id="ARBA00023244"/>
    </source>
</evidence>
<reference evidence="11 12" key="1">
    <citation type="submission" date="2018-07" db="EMBL/GenBank/DDBJ databases">
        <title>Pseudomonas laoshanensis sp. nov., isolated from soil.</title>
        <authorList>
            <person name="Sun J."/>
            <person name="Yu L."/>
            <person name="Wang M."/>
            <person name="Zhang C."/>
        </authorList>
    </citation>
    <scope>NUCLEOTIDE SEQUENCE [LARGE SCALE GENOMIC DNA]</scope>
    <source>
        <strain evidence="11 12">Y22</strain>
    </source>
</reference>
<comment type="catalytic activity">
    <reaction evidence="8 9">
        <text>hydroxymethylbilane = uroporphyrinogen III + H2O</text>
        <dbReference type="Rhea" id="RHEA:18965"/>
        <dbReference type="ChEBI" id="CHEBI:15377"/>
        <dbReference type="ChEBI" id="CHEBI:57308"/>
        <dbReference type="ChEBI" id="CHEBI:57845"/>
        <dbReference type="EC" id="4.2.1.75"/>
    </reaction>
</comment>
<comment type="pathway">
    <text evidence="1 9">Porphyrin-containing compound metabolism; protoporphyrin-IX biosynthesis; coproporphyrinogen-III from 5-aminolevulinate: step 3/4.</text>
</comment>
<evidence type="ECO:0000256" key="8">
    <source>
        <dbReference type="ARBA" id="ARBA00048617"/>
    </source>
</evidence>
<keyword evidence="5 9" id="KW-0627">Porphyrin biosynthesis</keyword>
<evidence type="ECO:0000256" key="2">
    <source>
        <dbReference type="ARBA" id="ARBA00008133"/>
    </source>
</evidence>
<dbReference type="PANTHER" id="PTHR38042:SF1">
    <property type="entry name" value="UROPORPHYRINOGEN-III SYNTHASE, CHLOROPLASTIC"/>
    <property type="match status" value="1"/>
</dbReference>
<keyword evidence="12" id="KW-1185">Reference proteome</keyword>
<evidence type="ECO:0000256" key="9">
    <source>
        <dbReference type="RuleBase" id="RU366031"/>
    </source>
</evidence>
<evidence type="ECO:0000313" key="12">
    <source>
        <dbReference type="Proteomes" id="UP000463138"/>
    </source>
</evidence>
<keyword evidence="4 9" id="KW-0456">Lyase</keyword>
<dbReference type="Pfam" id="PF02602">
    <property type="entry name" value="HEM4"/>
    <property type="match status" value="1"/>
</dbReference>
<name>A0A7V7GS31_9GAMM</name>